<dbReference type="EMBL" id="CP159837">
    <property type="protein sequence ID" value="XCM37575.1"/>
    <property type="molecule type" value="Genomic_DNA"/>
</dbReference>
<evidence type="ECO:0000313" key="1">
    <source>
        <dbReference type="EMBL" id="XCM37575.1"/>
    </source>
</evidence>
<dbReference type="PANTHER" id="PTHR35586">
    <property type="entry name" value="SLL1691 PROTEIN"/>
    <property type="match status" value="1"/>
</dbReference>
<gene>
    <name evidence="1" type="ORF">ABWT76_000343</name>
</gene>
<protein>
    <submittedName>
        <fullName evidence="1">Rpn family recombination-promoting nuclease/putative transposase</fullName>
    </submittedName>
</protein>
<dbReference type="RefSeq" id="WP_354635542.1">
    <property type="nucleotide sequence ID" value="NZ_CP159837.1"/>
</dbReference>
<dbReference type="Pfam" id="PF11103">
    <property type="entry name" value="DUF2887"/>
    <property type="match status" value="1"/>
</dbReference>
<organism evidence="1">
    <name type="scientific">Planktothricoides raciborskii GIHE-MW2</name>
    <dbReference type="NCBI Taxonomy" id="2792601"/>
    <lineage>
        <taxon>Bacteria</taxon>
        <taxon>Bacillati</taxon>
        <taxon>Cyanobacteriota</taxon>
        <taxon>Cyanophyceae</taxon>
        <taxon>Oscillatoriophycideae</taxon>
        <taxon>Oscillatoriales</taxon>
        <taxon>Oscillatoriaceae</taxon>
        <taxon>Planktothricoides</taxon>
    </lineage>
</organism>
<proteinExistence type="predicted"/>
<dbReference type="InterPro" id="IPR010106">
    <property type="entry name" value="RpnA"/>
</dbReference>
<dbReference type="InterPro" id="IPR022573">
    <property type="entry name" value="DUF2887"/>
</dbReference>
<accession>A0AAU8JH25</accession>
<name>A0AAU8JH25_9CYAN</name>
<sequence>MKTDSIFYRLFLEFPQSFFELIGNESSEATRYEFTSREVKQLAFRLDGLFLPTTNEEYRPFYLVEVQFQPDDTLYYRLFSELFLYLKQYQTPFPWNVVVIYPTRSIEREVAVQFGDLLNLNRVKRVYLDELGEIGDRSLGVGLVKLVVEEPDQAVDRAKGLIQQAKQELTNEQIQRNLVDLIETIIVYKLPKKSREEIEAMFGLSELKQTKVYQEAYLEGEEKGEQKGEEKTKLKAIPALLKEGLTVEQIARALDLPLAVVQQVATETNKSNNS</sequence>
<dbReference type="AlphaFoldDB" id="A0AAU8JH25"/>
<reference evidence="1" key="1">
    <citation type="submission" date="2024-07" db="EMBL/GenBank/DDBJ databases">
        <authorList>
            <person name="Kim Y.J."/>
            <person name="Jeong J.Y."/>
        </authorList>
    </citation>
    <scope>NUCLEOTIDE SEQUENCE</scope>
    <source>
        <strain evidence="1">GIHE-MW2</strain>
    </source>
</reference>
<dbReference type="PANTHER" id="PTHR35586:SF2">
    <property type="entry name" value="SLL1542 PROTEIN"/>
    <property type="match status" value="1"/>
</dbReference>
<dbReference type="NCBIfam" id="TIGR01784">
    <property type="entry name" value="T_den_put_tspse"/>
    <property type="match status" value="1"/>
</dbReference>